<feature type="non-terminal residue" evidence="4">
    <location>
        <position position="1"/>
    </location>
</feature>
<evidence type="ECO:0000313" key="4">
    <source>
        <dbReference type="EMBL" id="PZP40967.1"/>
    </source>
</evidence>
<dbReference type="Proteomes" id="UP000249645">
    <property type="component" value="Unassembled WGS sequence"/>
</dbReference>
<keyword evidence="1" id="KW-0378">Hydrolase</keyword>
<protein>
    <submittedName>
        <fullName evidence="4">Pectin esterase</fullName>
    </submittedName>
</protein>
<dbReference type="InterPro" id="IPR011050">
    <property type="entry name" value="Pectin_lyase_fold/virulence"/>
</dbReference>
<dbReference type="Pfam" id="PF01095">
    <property type="entry name" value="Pectinesterase"/>
    <property type="match status" value="1"/>
</dbReference>
<dbReference type="GO" id="GO:0042545">
    <property type="term" value="P:cell wall modification"/>
    <property type="evidence" value="ECO:0007669"/>
    <property type="project" value="InterPro"/>
</dbReference>
<dbReference type="InterPro" id="IPR000070">
    <property type="entry name" value="Pectinesterase_cat"/>
</dbReference>
<keyword evidence="2" id="KW-0063">Aspartyl esterase</keyword>
<dbReference type="Gene3D" id="2.160.20.10">
    <property type="entry name" value="Single-stranded right-handed beta-helix, Pectin lyase-like"/>
    <property type="match status" value="1"/>
</dbReference>
<sequence length="60" mass="7025">WRDTTNEKTAFYAECHSTGEGANAQKRVKWSHQLTSKEAQKYTIKNIFYLNDSWLPSSEK</sequence>
<comment type="caution">
    <text evidence="4">The sequence shown here is derived from an EMBL/GenBank/DDBJ whole genome shotgun (WGS) entry which is preliminary data.</text>
</comment>
<gene>
    <name evidence="4" type="ORF">DI598_18815</name>
</gene>
<dbReference type="GO" id="GO:0030599">
    <property type="term" value="F:pectinesterase activity"/>
    <property type="evidence" value="ECO:0007669"/>
    <property type="project" value="InterPro"/>
</dbReference>
<dbReference type="AlphaFoldDB" id="A0A2W5EHC1"/>
<dbReference type="InterPro" id="IPR012334">
    <property type="entry name" value="Pectin_lyas_fold"/>
</dbReference>
<name>A0A2W5EHC1_9SPHI</name>
<evidence type="ECO:0000256" key="1">
    <source>
        <dbReference type="ARBA" id="ARBA00022801"/>
    </source>
</evidence>
<feature type="domain" description="Pectinesterase catalytic" evidence="3">
    <location>
        <begin position="1"/>
        <end position="47"/>
    </location>
</feature>
<proteinExistence type="predicted"/>
<organism evidence="4 5">
    <name type="scientific">Pseudopedobacter saltans</name>
    <dbReference type="NCBI Taxonomy" id="151895"/>
    <lineage>
        <taxon>Bacteria</taxon>
        <taxon>Pseudomonadati</taxon>
        <taxon>Bacteroidota</taxon>
        <taxon>Sphingobacteriia</taxon>
        <taxon>Sphingobacteriales</taxon>
        <taxon>Sphingobacteriaceae</taxon>
        <taxon>Pseudopedobacter</taxon>
    </lineage>
</organism>
<evidence type="ECO:0000259" key="3">
    <source>
        <dbReference type="Pfam" id="PF01095"/>
    </source>
</evidence>
<evidence type="ECO:0000256" key="2">
    <source>
        <dbReference type="ARBA" id="ARBA00023085"/>
    </source>
</evidence>
<evidence type="ECO:0000313" key="5">
    <source>
        <dbReference type="Proteomes" id="UP000249645"/>
    </source>
</evidence>
<dbReference type="EMBL" id="QFOI01000560">
    <property type="protein sequence ID" value="PZP40967.1"/>
    <property type="molecule type" value="Genomic_DNA"/>
</dbReference>
<reference evidence="4 5" key="1">
    <citation type="submission" date="2017-11" db="EMBL/GenBank/DDBJ databases">
        <title>Infants hospitalized years apart are colonized by the same room-sourced microbial strains.</title>
        <authorList>
            <person name="Brooks B."/>
            <person name="Olm M.R."/>
            <person name="Firek B.A."/>
            <person name="Baker R."/>
            <person name="Thomas B.C."/>
            <person name="Morowitz M.J."/>
            <person name="Banfield J.F."/>
        </authorList>
    </citation>
    <scope>NUCLEOTIDE SEQUENCE [LARGE SCALE GENOMIC DNA]</scope>
    <source>
        <strain evidence="4">S2_009_000_R2_76</strain>
    </source>
</reference>
<accession>A0A2W5EHC1</accession>
<dbReference type="SUPFAM" id="SSF51126">
    <property type="entry name" value="Pectin lyase-like"/>
    <property type="match status" value="1"/>
</dbReference>